<dbReference type="RefSeq" id="XP_007827826.1">
    <property type="nucleotide sequence ID" value="XM_007829635.1"/>
</dbReference>
<dbReference type="HOGENOM" id="CLU_737902_0_0_1"/>
<organism evidence="2 3">
    <name type="scientific">Pestalotiopsis fici (strain W106-1 / CGMCC3.15140)</name>
    <dbReference type="NCBI Taxonomy" id="1229662"/>
    <lineage>
        <taxon>Eukaryota</taxon>
        <taxon>Fungi</taxon>
        <taxon>Dikarya</taxon>
        <taxon>Ascomycota</taxon>
        <taxon>Pezizomycotina</taxon>
        <taxon>Sordariomycetes</taxon>
        <taxon>Xylariomycetidae</taxon>
        <taxon>Amphisphaeriales</taxon>
        <taxon>Sporocadaceae</taxon>
        <taxon>Pestalotiopsis</taxon>
    </lineage>
</organism>
<dbReference type="OrthoDB" id="10434803at2759"/>
<evidence type="ECO:0000313" key="3">
    <source>
        <dbReference type="Proteomes" id="UP000030651"/>
    </source>
</evidence>
<protein>
    <submittedName>
        <fullName evidence="2">Uncharacterized protein</fullName>
    </submittedName>
</protein>
<dbReference type="KEGG" id="pfy:PFICI_01054"/>
<dbReference type="EMBL" id="KI912109">
    <property type="protein sequence ID" value="ETS87226.1"/>
    <property type="molecule type" value="Genomic_DNA"/>
</dbReference>
<sequence>MPTFVTFFVDGKVVGSESSPTRSDTSSPRNLQTSSEMQRKEKASDRKVVQKWQRQQQKASLRQMPLDMRDANPFCGGPKMDDLVKKITKSLEKHQYKMEQEIDNIVDTPYHNQQTRLMSLVEPPQNCCPHSFNGWNCRFHPRAPPAEYWSWKLARTREALGRAYFVDLFVHWKRYQQATRTLHKQRREELGLTDLAPNLDFPHCPITTRNEKKQLLGKLCLSHKLHFNGRRSGGLGTSVDTCYLCRYDAVDAVYTTACRLAYAKYCEALATATDRIHRAMGRVWFAYAMPDPNPTVREDTSGRRVLHVTHWSEYQAGQFEGGSVPFSWEARAASKRKCEVWRRMSGKKGDGDGYVAVKPGQNESIETWLDNIMEE</sequence>
<feature type="compositionally biased region" description="Basic and acidic residues" evidence="1">
    <location>
        <begin position="37"/>
        <end position="48"/>
    </location>
</feature>
<gene>
    <name evidence="2" type="ORF">PFICI_01054</name>
</gene>
<dbReference type="AlphaFoldDB" id="W3XPR9"/>
<evidence type="ECO:0000256" key="1">
    <source>
        <dbReference type="SAM" id="MobiDB-lite"/>
    </source>
</evidence>
<reference evidence="3" key="1">
    <citation type="journal article" date="2015" name="BMC Genomics">
        <title>Genomic and transcriptomic analysis of the endophytic fungus Pestalotiopsis fici reveals its lifestyle and high potential for synthesis of natural products.</title>
        <authorList>
            <person name="Wang X."/>
            <person name="Zhang X."/>
            <person name="Liu L."/>
            <person name="Xiang M."/>
            <person name="Wang W."/>
            <person name="Sun X."/>
            <person name="Che Y."/>
            <person name="Guo L."/>
            <person name="Liu G."/>
            <person name="Guo L."/>
            <person name="Wang C."/>
            <person name="Yin W.B."/>
            <person name="Stadler M."/>
            <person name="Zhang X."/>
            <person name="Liu X."/>
        </authorList>
    </citation>
    <scope>NUCLEOTIDE SEQUENCE [LARGE SCALE GENOMIC DNA]</scope>
    <source>
        <strain evidence="3">W106-1 / CGMCC3.15140</strain>
    </source>
</reference>
<proteinExistence type="predicted"/>
<accession>W3XPR9</accession>
<dbReference type="Proteomes" id="UP000030651">
    <property type="component" value="Unassembled WGS sequence"/>
</dbReference>
<evidence type="ECO:0000313" key="2">
    <source>
        <dbReference type="EMBL" id="ETS87226.1"/>
    </source>
</evidence>
<dbReference type="GeneID" id="19266067"/>
<feature type="region of interest" description="Disordered" evidence="1">
    <location>
        <begin position="14"/>
        <end position="50"/>
    </location>
</feature>
<name>W3XPR9_PESFW</name>
<keyword evidence="3" id="KW-1185">Reference proteome</keyword>
<feature type="compositionally biased region" description="Low complexity" evidence="1">
    <location>
        <begin position="16"/>
        <end position="29"/>
    </location>
</feature>
<dbReference type="InParanoid" id="W3XPR9"/>